<dbReference type="SUPFAM" id="SSF55136">
    <property type="entry name" value="Probable bacterial effector-binding domain"/>
    <property type="match status" value="1"/>
</dbReference>
<gene>
    <name evidence="3" type="ORF">LY08_02129</name>
</gene>
<dbReference type="SUPFAM" id="SSF55961">
    <property type="entry name" value="Bet v1-like"/>
    <property type="match status" value="1"/>
</dbReference>
<dbReference type="InterPro" id="IPR029442">
    <property type="entry name" value="GyrI-like"/>
</dbReference>
<dbReference type="InterPro" id="IPR019587">
    <property type="entry name" value="Polyketide_cyclase/dehydratase"/>
</dbReference>
<proteinExistence type="predicted"/>
<dbReference type="InterPro" id="IPR010499">
    <property type="entry name" value="AraC_E-bd"/>
</dbReference>
<evidence type="ECO:0000259" key="2">
    <source>
        <dbReference type="SMART" id="SM00871"/>
    </source>
</evidence>
<dbReference type="CDD" id="cd07818">
    <property type="entry name" value="SRPBCC_1"/>
    <property type="match status" value="1"/>
</dbReference>
<organism evidence="3 4">
    <name type="scientific">Olleya aquimaris</name>
    <dbReference type="NCBI Taxonomy" id="639310"/>
    <lineage>
        <taxon>Bacteria</taxon>
        <taxon>Pseudomonadati</taxon>
        <taxon>Bacteroidota</taxon>
        <taxon>Flavobacteriia</taxon>
        <taxon>Flavobacteriales</taxon>
        <taxon>Flavobacteriaceae</taxon>
    </lineage>
</organism>
<keyword evidence="1" id="KW-0472">Membrane</keyword>
<dbReference type="Pfam" id="PF06445">
    <property type="entry name" value="GyrI-like"/>
    <property type="match status" value="1"/>
</dbReference>
<dbReference type="EMBL" id="QLLO01000007">
    <property type="protein sequence ID" value="RAJ13229.1"/>
    <property type="molecule type" value="Genomic_DNA"/>
</dbReference>
<reference evidence="3 4" key="1">
    <citation type="submission" date="2018-06" db="EMBL/GenBank/DDBJ databases">
        <title>Genomic Encyclopedia of Archaeal and Bacterial Type Strains, Phase II (KMG-II): from individual species to whole genera.</title>
        <authorList>
            <person name="Goeker M."/>
        </authorList>
    </citation>
    <scope>NUCLEOTIDE SEQUENCE [LARGE SCALE GENOMIC DNA]</scope>
    <source>
        <strain evidence="3 4">DSM 24464</strain>
    </source>
</reference>
<dbReference type="SMART" id="SM00871">
    <property type="entry name" value="AraC_E_bind"/>
    <property type="match status" value="1"/>
</dbReference>
<dbReference type="InterPro" id="IPR011256">
    <property type="entry name" value="Reg_factor_effector_dom_sf"/>
</dbReference>
<keyword evidence="4" id="KW-1185">Reference proteome</keyword>
<dbReference type="Gene3D" id="3.30.530.20">
    <property type="match status" value="1"/>
</dbReference>
<feature type="transmembrane region" description="Helical" evidence="1">
    <location>
        <begin position="6"/>
        <end position="24"/>
    </location>
</feature>
<dbReference type="Proteomes" id="UP000248703">
    <property type="component" value="Unassembled WGS sequence"/>
</dbReference>
<dbReference type="Pfam" id="PF10604">
    <property type="entry name" value="Polyketide_cyc2"/>
    <property type="match status" value="1"/>
</dbReference>
<comment type="caution">
    <text evidence="3">The sequence shown here is derived from an EMBL/GenBank/DDBJ whole genome shotgun (WGS) entry which is preliminary data.</text>
</comment>
<protein>
    <submittedName>
        <fullName evidence="3">Effector-binding domain-containing protein</fullName>
    </submittedName>
</protein>
<evidence type="ECO:0000256" key="1">
    <source>
        <dbReference type="SAM" id="Phobius"/>
    </source>
</evidence>
<keyword evidence="1" id="KW-0812">Transmembrane</keyword>
<evidence type="ECO:0000313" key="3">
    <source>
        <dbReference type="EMBL" id="RAJ13229.1"/>
    </source>
</evidence>
<dbReference type="AlphaFoldDB" id="A0A327R8U4"/>
<keyword evidence="1" id="KW-1133">Transmembrane helix</keyword>
<dbReference type="Gene3D" id="3.20.80.10">
    <property type="entry name" value="Regulatory factor, effector binding domain"/>
    <property type="match status" value="1"/>
</dbReference>
<dbReference type="OrthoDB" id="9807923at2"/>
<feature type="domain" description="AraC effector-binding" evidence="2">
    <location>
        <begin position="181"/>
        <end position="339"/>
    </location>
</feature>
<sequence length="339" mass="38365">MKYLKYILFLLLIVIIATAIYIAVQPNSYTVTRSKTIQAPASLVYNEVIDFKNWEDWNAWVEEKPEMILTFPEKTSGVEGSYSWTDDGETGTMKTIAANPNTSITQEMQFGEFPKSDVMWEFTPNEDGSTEVKWTISGKDLPFGFKAYAAFSGGMEKQIGPYYERSLELLDRKVVESMKQFNIKVDGITEYGGGFYMYKTTAATGTNISEIMGRQYGEIMSYMAKNNIVQTGMPFTIYNEMNPETGNIIMSQAIPVMNKISVENDSEVLCGYIPKTKALKTTLKGNYTNLPKAWEAANKYLAENNLEQSELHPFEIYTNDPGNVPNPSNWITEIYIPIQ</sequence>
<accession>A0A327R8U4</accession>
<name>A0A327R8U4_9FLAO</name>
<evidence type="ECO:0000313" key="4">
    <source>
        <dbReference type="Proteomes" id="UP000248703"/>
    </source>
</evidence>
<dbReference type="InterPro" id="IPR023393">
    <property type="entry name" value="START-like_dom_sf"/>
</dbReference>
<dbReference type="RefSeq" id="WP_111660411.1">
    <property type="nucleotide sequence ID" value="NZ_QLLO01000007.1"/>
</dbReference>